<sequence length="41" mass="4321">MAALISFILLCSAIVASPLLIAIGGAFLIRKDELDNANSKF</sequence>
<comment type="caution">
    <text evidence="1">The sequence shown here is derived from an EMBL/GenBank/DDBJ whole genome shotgun (WGS) entry which is preliminary data.</text>
</comment>
<keyword evidence="2" id="KW-1185">Reference proteome</keyword>
<name>A0ABU3RL11_9BACL</name>
<gene>
    <name evidence="1" type="ORF">RQP52_26790</name>
</gene>
<reference evidence="1 2" key="1">
    <citation type="submission" date="2023-10" db="EMBL/GenBank/DDBJ databases">
        <title>Paenibacillus strain PFR10 Genome sequencing and assembly.</title>
        <authorList>
            <person name="Kim I."/>
        </authorList>
    </citation>
    <scope>NUCLEOTIDE SEQUENCE [LARGE SCALE GENOMIC DNA]</scope>
    <source>
        <strain evidence="1 2">PFR10</strain>
    </source>
</reference>
<protein>
    <submittedName>
        <fullName evidence="1">Uncharacterized protein</fullName>
    </submittedName>
</protein>
<evidence type="ECO:0000313" key="1">
    <source>
        <dbReference type="EMBL" id="MDU0204699.1"/>
    </source>
</evidence>
<organism evidence="1 2">
    <name type="scientific">Paenibacillus violae</name>
    <dbReference type="NCBI Taxonomy" id="3077234"/>
    <lineage>
        <taxon>Bacteria</taxon>
        <taxon>Bacillati</taxon>
        <taxon>Bacillota</taxon>
        <taxon>Bacilli</taxon>
        <taxon>Bacillales</taxon>
        <taxon>Paenibacillaceae</taxon>
        <taxon>Paenibacillus</taxon>
    </lineage>
</organism>
<proteinExistence type="predicted"/>
<dbReference type="RefSeq" id="WP_315954679.1">
    <property type="nucleotide sequence ID" value="NZ_JAWCUD010000011.1"/>
</dbReference>
<evidence type="ECO:0000313" key="2">
    <source>
        <dbReference type="Proteomes" id="UP001260980"/>
    </source>
</evidence>
<accession>A0ABU3RL11</accession>
<dbReference type="Proteomes" id="UP001260980">
    <property type="component" value="Unassembled WGS sequence"/>
</dbReference>
<dbReference type="EMBL" id="JAWCUD010000011">
    <property type="protein sequence ID" value="MDU0204699.1"/>
    <property type="molecule type" value="Genomic_DNA"/>
</dbReference>